<reference evidence="2" key="3">
    <citation type="submission" date="2018-08" db="UniProtKB">
        <authorList>
            <consortium name="EnsemblPlants"/>
        </authorList>
    </citation>
    <scope>IDENTIFICATION</scope>
    <source>
        <strain evidence="2">cv. Bd21</strain>
    </source>
</reference>
<dbReference type="Gramene" id="KQK11886">
    <property type="protein sequence ID" value="KQK11886"/>
    <property type="gene ID" value="BRADI_1g00330v3"/>
</dbReference>
<dbReference type="OMA" id="DEWECKN"/>
<evidence type="ECO:0000313" key="1">
    <source>
        <dbReference type="EMBL" id="KQK11886.1"/>
    </source>
</evidence>
<dbReference type="GeneID" id="100832377"/>
<accession>I1GKF0</accession>
<evidence type="ECO:0000313" key="2">
    <source>
        <dbReference type="EnsemblPlants" id="KQK11886"/>
    </source>
</evidence>
<dbReference type="EnsemblPlants" id="KQK11886">
    <property type="protein sequence ID" value="KQK11886"/>
    <property type="gene ID" value="BRADI_1g00330v3"/>
</dbReference>
<dbReference type="eggNOG" id="ENOG502R481">
    <property type="taxonomic scope" value="Eukaryota"/>
</dbReference>
<dbReference type="Proteomes" id="UP000008810">
    <property type="component" value="Chromosome 1"/>
</dbReference>
<dbReference type="OrthoDB" id="611303at2759"/>
<gene>
    <name evidence="2" type="primary">LOC100832377</name>
    <name evidence="1" type="ORF">BRADI_1g00330v3</name>
</gene>
<protein>
    <recommendedName>
        <fullName evidence="4">Peptidase C1A papain C-terminal domain-containing protein</fullName>
    </recommendedName>
</protein>
<organism evidence="1">
    <name type="scientific">Brachypodium distachyon</name>
    <name type="common">Purple false brome</name>
    <name type="synonym">Trachynia distachya</name>
    <dbReference type="NCBI Taxonomy" id="15368"/>
    <lineage>
        <taxon>Eukaryota</taxon>
        <taxon>Viridiplantae</taxon>
        <taxon>Streptophyta</taxon>
        <taxon>Embryophyta</taxon>
        <taxon>Tracheophyta</taxon>
        <taxon>Spermatophyta</taxon>
        <taxon>Magnoliopsida</taxon>
        <taxon>Liliopsida</taxon>
        <taxon>Poales</taxon>
        <taxon>Poaceae</taxon>
        <taxon>BOP clade</taxon>
        <taxon>Pooideae</taxon>
        <taxon>Stipodae</taxon>
        <taxon>Brachypodieae</taxon>
        <taxon>Brachypodium</taxon>
    </lineage>
</organism>
<dbReference type="RefSeq" id="XP_024315748.1">
    <property type="nucleotide sequence ID" value="XM_024459980.1"/>
</dbReference>
<evidence type="ECO:0008006" key="4">
    <source>
        <dbReference type="Google" id="ProtNLM"/>
    </source>
</evidence>
<dbReference type="SUPFAM" id="SSF54001">
    <property type="entry name" value="Cysteine proteinases"/>
    <property type="match status" value="1"/>
</dbReference>
<evidence type="ECO:0000313" key="3">
    <source>
        <dbReference type="Proteomes" id="UP000008810"/>
    </source>
</evidence>
<name>I1GKF0_BRADI</name>
<reference evidence="1" key="2">
    <citation type="submission" date="2017-06" db="EMBL/GenBank/DDBJ databases">
        <title>WGS assembly of Brachypodium distachyon.</title>
        <authorList>
            <consortium name="The International Brachypodium Initiative"/>
            <person name="Lucas S."/>
            <person name="Harmon-Smith M."/>
            <person name="Lail K."/>
            <person name="Tice H."/>
            <person name="Grimwood J."/>
            <person name="Bruce D."/>
            <person name="Barry K."/>
            <person name="Shu S."/>
            <person name="Lindquist E."/>
            <person name="Wang M."/>
            <person name="Pitluck S."/>
            <person name="Vogel J.P."/>
            <person name="Garvin D.F."/>
            <person name="Mockler T.C."/>
            <person name="Schmutz J."/>
            <person name="Rokhsar D."/>
            <person name="Bevan M.W."/>
        </authorList>
    </citation>
    <scope>NUCLEOTIDE SEQUENCE</scope>
    <source>
        <strain evidence="1">Bd21</strain>
    </source>
</reference>
<proteinExistence type="predicted"/>
<dbReference type="HOGENOM" id="CLU_049818_0_0_1"/>
<dbReference type="EMBL" id="CM000880">
    <property type="protein sequence ID" value="KQK11886.1"/>
    <property type="molecule type" value="Genomic_DNA"/>
</dbReference>
<reference evidence="1 2" key="1">
    <citation type="journal article" date="2010" name="Nature">
        <title>Genome sequencing and analysis of the model grass Brachypodium distachyon.</title>
        <authorList>
            <consortium name="International Brachypodium Initiative"/>
        </authorList>
    </citation>
    <scope>NUCLEOTIDE SEQUENCE [LARGE SCALE GENOMIC DNA]</scope>
    <source>
        <strain evidence="1">Bd21</strain>
        <strain evidence="2">cv. Bd21</strain>
    </source>
</reference>
<dbReference type="InterPro" id="IPR038765">
    <property type="entry name" value="Papain-like_cys_pep_sf"/>
</dbReference>
<dbReference type="RefSeq" id="XP_024315746.1">
    <property type="nucleotide sequence ID" value="XM_024459978.1"/>
</dbReference>
<dbReference type="RefSeq" id="XP_024315750.1">
    <property type="nucleotide sequence ID" value="XM_024459982.1"/>
</dbReference>
<sequence length="362" mass="40148">MAGQGRYLASTPPRPDVYVPVPRLRLCAPPTLAELAERGLLSTKPTSGLVPADEWECKNNKYHTGRKPVINYPTNNLLLNLPPLYCTGCKRTNPFAYGWKVPLCTLNHVPLRFLIRNQGEFDTCVAHAILAALDMQRGVDSALFSEAETKQALNILDLFHKYSDVFGVPFSEEHESPHTEHLALHRAACIFFLLQQYGVKYAAPKAATIPRRVLPQHHIALQVLDVFRISSLMLEHIVMLLANGFALVTGLPTGRAFTFTSSGEIYDAGLSDDNHFLVLIGSGVAHYPANPNDGNVLSTSSWPPNPSRRGWGPRLYFSARNSWKDYSHPEAALLGYGGDFNIWADQLAGVDLWGFHLPRPRG</sequence>
<dbReference type="AlphaFoldDB" id="I1GKF0"/>
<keyword evidence="3" id="KW-1185">Reference proteome</keyword>